<reference evidence="2" key="2">
    <citation type="submission" date="2022-01" db="EMBL/GenBank/DDBJ databases">
        <authorList>
            <person name="Yamashiro T."/>
            <person name="Shiraishi A."/>
            <person name="Satake H."/>
            <person name="Nakayama K."/>
        </authorList>
    </citation>
    <scope>NUCLEOTIDE SEQUENCE</scope>
</reference>
<evidence type="ECO:0000313" key="3">
    <source>
        <dbReference type="Proteomes" id="UP001151760"/>
    </source>
</evidence>
<feature type="region of interest" description="Disordered" evidence="1">
    <location>
        <begin position="188"/>
        <end position="221"/>
    </location>
</feature>
<evidence type="ECO:0000256" key="1">
    <source>
        <dbReference type="SAM" id="MobiDB-lite"/>
    </source>
</evidence>
<feature type="compositionally biased region" description="Polar residues" evidence="1">
    <location>
        <begin position="195"/>
        <end position="221"/>
    </location>
</feature>
<organism evidence="2 3">
    <name type="scientific">Tanacetum coccineum</name>
    <dbReference type="NCBI Taxonomy" id="301880"/>
    <lineage>
        <taxon>Eukaryota</taxon>
        <taxon>Viridiplantae</taxon>
        <taxon>Streptophyta</taxon>
        <taxon>Embryophyta</taxon>
        <taxon>Tracheophyta</taxon>
        <taxon>Spermatophyta</taxon>
        <taxon>Magnoliopsida</taxon>
        <taxon>eudicotyledons</taxon>
        <taxon>Gunneridae</taxon>
        <taxon>Pentapetalae</taxon>
        <taxon>asterids</taxon>
        <taxon>campanulids</taxon>
        <taxon>Asterales</taxon>
        <taxon>Asteraceae</taxon>
        <taxon>Asteroideae</taxon>
        <taxon>Anthemideae</taxon>
        <taxon>Anthemidinae</taxon>
        <taxon>Tanacetum</taxon>
    </lineage>
</organism>
<reference evidence="2" key="1">
    <citation type="journal article" date="2022" name="Int. J. Mol. Sci.">
        <title>Draft Genome of Tanacetum Coccineum: Genomic Comparison of Closely Related Tanacetum-Family Plants.</title>
        <authorList>
            <person name="Yamashiro T."/>
            <person name="Shiraishi A."/>
            <person name="Nakayama K."/>
            <person name="Satake H."/>
        </authorList>
    </citation>
    <scope>NUCLEOTIDE SEQUENCE</scope>
</reference>
<gene>
    <name evidence="2" type="ORF">Tco_1110826</name>
</gene>
<keyword evidence="3" id="KW-1185">Reference proteome</keyword>
<sequence length="221" mass="24629">MIQPIISSASSSKEASWEALALVCCKCFAIQGSFRLNISCKNQMAINSVIEISQMKMWMLKEKDSTSLPIIPTVNVTQRQNSKGTQSQRSFQGHTTGDCRKLAKFLRENNISFTYADYGGPDEIFLGDGNSHPISHTGLDDVPIKTPLSPLQPMIHSSLPHQSLYLRHYTFQEQTPDIFEEEHTPHTIQGKLPNTFDQQHTHSPPVTSQSPGPHATTSQSH</sequence>
<evidence type="ECO:0000313" key="2">
    <source>
        <dbReference type="EMBL" id="GJU00488.1"/>
    </source>
</evidence>
<dbReference type="Proteomes" id="UP001151760">
    <property type="component" value="Unassembled WGS sequence"/>
</dbReference>
<name>A0ABQ5IJX9_9ASTR</name>
<accession>A0ABQ5IJX9</accession>
<dbReference type="EMBL" id="BQNB010020869">
    <property type="protein sequence ID" value="GJU00488.1"/>
    <property type="molecule type" value="Genomic_DNA"/>
</dbReference>
<protein>
    <submittedName>
        <fullName evidence="2">Uncharacterized protein</fullName>
    </submittedName>
</protein>
<proteinExistence type="predicted"/>
<comment type="caution">
    <text evidence="2">The sequence shown here is derived from an EMBL/GenBank/DDBJ whole genome shotgun (WGS) entry which is preliminary data.</text>
</comment>